<dbReference type="PANTHER" id="PTHR43588">
    <property type="entry name" value="COBALT-PRECORRIN-8 METHYLMUTASE"/>
    <property type="match status" value="1"/>
</dbReference>
<evidence type="ECO:0000256" key="3">
    <source>
        <dbReference type="ARBA" id="ARBA00022573"/>
    </source>
</evidence>
<dbReference type="Proteomes" id="UP000485880">
    <property type="component" value="Unassembled WGS sequence"/>
</dbReference>
<protein>
    <submittedName>
        <fullName evidence="6">Precorrin-8X methylmutase</fullName>
        <ecNumber evidence="6">5.4.99.61</ecNumber>
    </submittedName>
</protein>
<evidence type="ECO:0000256" key="2">
    <source>
        <dbReference type="ARBA" id="ARBA00009774"/>
    </source>
</evidence>
<evidence type="ECO:0000256" key="4">
    <source>
        <dbReference type="ARBA" id="ARBA00023235"/>
    </source>
</evidence>
<comment type="caution">
    <text evidence="6">The sequence shown here is derived from an EMBL/GenBank/DDBJ whole genome shotgun (WGS) entry which is preliminary data.</text>
</comment>
<comment type="similarity">
    <text evidence="2">Belongs to the CobH/CbiC family.</text>
</comment>
<dbReference type="InterPro" id="IPR036588">
    <property type="entry name" value="CobH/CbiC_sf"/>
</dbReference>
<organism evidence="6 7">
    <name type="scientific">Methylocella tundrae</name>
    <dbReference type="NCBI Taxonomy" id="227605"/>
    <lineage>
        <taxon>Bacteria</taxon>
        <taxon>Pseudomonadati</taxon>
        <taxon>Pseudomonadota</taxon>
        <taxon>Alphaproteobacteria</taxon>
        <taxon>Hyphomicrobiales</taxon>
        <taxon>Beijerinckiaceae</taxon>
        <taxon>Methylocella</taxon>
    </lineage>
</organism>
<dbReference type="EC" id="5.4.99.61" evidence="6"/>
<dbReference type="InterPro" id="IPR003722">
    <property type="entry name" value="Cbl_synth_CobH/CbiC"/>
</dbReference>
<evidence type="ECO:0000313" key="7">
    <source>
        <dbReference type="Proteomes" id="UP000485880"/>
    </source>
</evidence>
<dbReference type="PANTHER" id="PTHR43588:SF1">
    <property type="entry name" value="COBALT-PRECORRIN-8 METHYLMUTASE"/>
    <property type="match status" value="1"/>
</dbReference>
<dbReference type="GO" id="GO:0009236">
    <property type="term" value="P:cobalamin biosynthetic process"/>
    <property type="evidence" value="ECO:0007669"/>
    <property type="project" value="UniProtKB-UniPathway"/>
</dbReference>
<accession>A0A8B6MC28</accession>
<feature type="domain" description="Cobalamin biosynthesis precorrin-8X methylmutase CobH/CbiC" evidence="5">
    <location>
        <begin position="20"/>
        <end position="213"/>
    </location>
</feature>
<name>A0A8B6MC28_METTU</name>
<dbReference type="SUPFAM" id="SSF63965">
    <property type="entry name" value="Precorrin-8X methylmutase CbiC/CobH"/>
    <property type="match status" value="1"/>
</dbReference>
<proteinExistence type="inferred from homology"/>
<dbReference type="Gene3D" id="3.40.50.10230">
    <property type="entry name" value="Cobalamin biosynthesis CobH/CbiC, precorrin-8X methylmutase"/>
    <property type="match status" value="1"/>
</dbReference>
<keyword evidence="3" id="KW-0169">Cobalamin biosynthesis</keyword>
<dbReference type="EMBL" id="CABFMQ020000109">
    <property type="protein sequence ID" value="VTZ51799.1"/>
    <property type="molecule type" value="Genomic_DNA"/>
</dbReference>
<comment type="pathway">
    <text evidence="1">Cofactor biosynthesis; adenosylcobalamin biosynthesis.</text>
</comment>
<sequence length="217" mass="23362">MHMNAQQSGHRFDYIRDGAEIYRRSFATIRAEADLTRFTSDEETVAVRVIHACGMVEIANDLFFSPNAAVLARRALRDGAPILCDSKMVANGVTRSRLPSRNEVICTLDHLSVAELAREIGNTRSAAALELWRERLDGAVVAIGNAPTALFHLIDMLEHMSARPACIIGMPVGFVGAAESKEALIELAPAPYITMRGRKGGSAMTAAALNALAGDAE</sequence>
<dbReference type="Pfam" id="PF02570">
    <property type="entry name" value="CbiC"/>
    <property type="match status" value="1"/>
</dbReference>
<dbReference type="NCBIfam" id="NF006136">
    <property type="entry name" value="PRK08285.1"/>
    <property type="match status" value="1"/>
</dbReference>
<keyword evidence="7" id="KW-1185">Reference proteome</keyword>
<evidence type="ECO:0000256" key="1">
    <source>
        <dbReference type="ARBA" id="ARBA00004953"/>
    </source>
</evidence>
<dbReference type="AlphaFoldDB" id="A0A8B6MC28"/>
<evidence type="ECO:0000259" key="5">
    <source>
        <dbReference type="Pfam" id="PF02570"/>
    </source>
</evidence>
<keyword evidence="4 6" id="KW-0413">Isomerase</keyword>
<gene>
    <name evidence="6" type="primary">cobH</name>
    <name evidence="6" type="ORF">MPC4_50107</name>
</gene>
<evidence type="ECO:0000313" key="6">
    <source>
        <dbReference type="EMBL" id="VTZ51799.1"/>
    </source>
</evidence>
<dbReference type="UniPathway" id="UPA00148"/>
<dbReference type="GO" id="GO:0016993">
    <property type="term" value="F:precorrin-8X methylmutase activity"/>
    <property type="evidence" value="ECO:0007669"/>
    <property type="project" value="UniProtKB-EC"/>
</dbReference>
<reference evidence="6 7" key="1">
    <citation type="submission" date="2019-05" db="EMBL/GenBank/DDBJ databases">
        <authorList>
            <person name="Farhan Ul Haque M."/>
        </authorList>
    </citation>
    <scope>NUCLEOTIDE SEQUENCE [LARGE SCALE GENOMIC DNA]</scope>
    <source>
        <strain evidence="6">2</strain>
    </source>
</reference>